<dbReference type="NCBIfam" id="TIGR03696">
    <property type="entry name" value="Rhs_assc_core"/>
    <property type="match status" value="1"/>
</dbReference>
<dbReference type="EMBL" id="CP012264">
    <property type="protein sequence ID" value="ALB61118.1"/>
    <property type="molecule type" value="Genomic_DNA"/>
</dbReference>
<dbReference type="InterPro" id="IPR022385">
    <property type="entry name" value="Rhs_assc_core"/>
</dbReference>
<evidence type="ECO:0000259" key="2">
    <source>
        <dbReference type="Pfam" id="PF03527"/>
    </source>
</evidence>
<keyword evidence="4" id="KW-1185">Reference proteome</keyword>
<dbReference type="Gene3D" id="2.180.10.10">
    <property type="entry name" value="RHS repeat-associated core"/>
    <property type="match status" value="1"/>
</dbReference>
<dbReference type="Proteomes" id="UP000067320">
    <property type="component" value="Chromosome"/>
</dbReference>
<sequence length="286" mass="32301">MRNGAEQRTTYGYDAFGRRSWKQDAFGVTTFVWDGNRLLSETRGGRSHLWIYEDDSFAPLAQISLRKGDTEHDAEVYWYHNDVSGMPRELTGAGGEIAWRAEYRAWGNTLRVEHIAARTGEPVYQPLRYQGQYFDAGTGLHYNRFRYYDPDAGRFISQDPIGLAGGINLYQYAPNPLSWIDPFGLKCNKLNSRIKESDRLVKEAEITGRSHQSSIDRLTEQLAAGNTNPGIGTKPIGHGISEARARDGARVYFRQTSEEIEILGKSTKANQQKVIDEVLRVFGRGS</sequence>
<feature type="domain" description="RHS protein conserved region" evidence="2">
    <location>
        <begin position="76"/>
        <end position="111"/>
    </location>
</feature>
<evidence type="ECO:0000313" key="3">
    <source>
        <dbReference type="EMBL" id="ALB61118.1"/>
    </source>
</evidence>
<organism evidence="3 4">
    <name type="scientific">Cronobacter condimenti 1330</name>
    <dbReference type="NCBI Taxonomy" id="1073999"/>
    <lineage>
        <taxon>Bacteria</taxon>
        <taxon>Pseudomonadati</taxon>
        <taxon>Pseudomonadota</taxon>
        <taxon>Gammaproteobacteria</taxon>
        <taxon>Enterobacterales</taxon>
        <taxon>Enterobacteriaceae</taxon>
        <taxon>Cronobacter</taxon>
    </lineage>
</organism>
<proteinExistence type="inferred from homology"/>
<dbReference type="Pfam" id="PF03527">
    <property type="entry name" value="RHS"/>
    <property type="match status" value="1"/>
</dbReference>
<dbReference type="PANTHER" id="PTHR32305">
    <property type="match status" value="1"/>
</dbReference>
<dbReference type="PRINTS" id="PR00394">
    <property type="entry name" value="RHSPROTEIN"/>
</dbReference>
<reference evidence="4" key="1">
    <citation type="submission" date="2015-07" db="EMBL/GenBank/DDBJ databases">
        <authorList>
            <person name="Moine D."/>
            <person name="Kassam M."/>
        </authorList>
    </citation>
    <scope>NUCLEOTIDE SEQUENCE [LARGE SCALE GENOMIC DNA]</scope>
    <source>
        <strain evidence="4">LMG 26250</strain>
    </source>
</reference>
<comment type="similarity">
    <text evidence="1">Belongs to the RHS family.</text>
</comment>
<gene>
    <name evidence="3" type="ORF">AFK62_00625</name>
</gene>
<reference evidence="4" key="2">
    <citation type="submission" date="2015-09" db="EMBL/GenBank/DDBJ databases">
        <title>Cronobacter genome sequencing and assembly.</title>
        <authorList>
            <person name="Descombes P."/>
            <person name="Baert L."/>
            <person name="Ngom-Bru C."/>
            <person name="Barretto C."/>
        </authorList>
    </citation>
    <scope>NUCLEOTIDE SEQUENCE [LARGE SCALE GENOMIC DNA]</scope>
    <source>
        <strain evidence="4">LMG 26250</strain>
    </source>
</reference>
<dbReference type="PANTHER" id="PTHR32305:SF15">
    <property type="entry name" value="PROTEIN RHSA-RELATED"/>
    <property type="match status" value="1"/>
</dbReference>
<evidence type="ECO:0000256" key="1">
    <source>
        <dbReference type="ARBA" id="ARBA00009455"/>
    </source>
</evidence>
<accession>A0ABM5V8I7</accession>
<reference evidence="3 4" key="3">
    <citation type="journal article" date="2016" name="Genome Announc.">
        <title>Fully Closed Genome Sequences of Five Type Strains of the Genus Cronobacter and One Cronobacter sakazakii Strain.</title>
        <authorList>
            <person name="Moine D."/>
            <person name="Kassam M."/>
            <person name="Baert L."/>
            <person name="Tang Y."/>
            <person name="Barretto C."/>
            <person name="Ngom Bru C."/>
            <person name="Klijn A."/>
            <person name="Descombes P."/>
        </authorList>
    </citation>
    <scope>NUCLEOTIDE SEQUENCE [LARGE SCALE GENOMIC DNA]</scope>
    <source>
        <strain evidence="3 4">LMG 26250</strain>
    </source>
</reference>
<protein>
    <recommendedName>
        <fullName evidence="2">RHS protein conserved region domain-containing protein</fullName>
    </recommendedName>
</protein>
<evidence type="ECO:0000313" key="4">
    <source>
        <dbReference type="Proteomes" id="UP000067320"/>
    </source>
</evidence>
<name>A0ABM5V8I7_9ENTR</name>
<dbReference type="InterPro" id="IPR001826">
    <property type="entry name" value="RHS"/>
</dbReference>
<dbReference type="InterPro" id="IPR050708">
    <property type="entry name" value="T6SS_VgrG/RHS"/>
</dbReference>